<protein>
    <submittedName>
        <fullName evidence="1">Uncharacterized protein</fullName>
    </submittedName>
</protein>
<name>A0ABD1YMW1_9MARC</name>
<gene>
    <name evidence="1" type="ORF">R1flu_016797</name>
</gene>
<accession>A0ABD1YMW1</accession>
<proteinExistence type="predicted"/>
<comment type="caution">
    <text evidence="1">The sequence shown here is derived from an EMBL/GenBank/DDBJ whole genome shotgun (WGS) entry which is preliminary data.</text>
</comment>
<dbReference type="Proteomes" id="UP001605036">
    <property type="component" value="Unassembled WGS sequence"/>
</dbReference>
<evidence type="ECO:0000313" key="2">
    <source>
        <dbReference type="Proteomes" id="UP001605036"/>
    </source>
</evidence>
<dbReference type="AlphaFoldDB" id="A0ABD1YMW1"/>
<organism evidence="1 2">
    <name type="scientific">Riccia fluitans</name>
    <dbReference type="NCBI Taxonomy" id="41844"/>
    <lineage>
        <taxon>Eukaryota</taxon>
        <taxon>Viridiplantae</taxon>
        <taxon>Streptophyta</taxon>
        <taxon>Embryophyta</taxon>
        <taxon>Marchantiophyta</taxon>
        <taxon>Marchantiopsida</taxon>
        <taxon>Marchantiidae</taxon>
        <taxon>Marchantiales</taxon>
        <taxon>Ricciaceae</taxon>
        <taxon>Riccia</taxon>
    </lineage>
</organism>
<evidence type="ECO:0000313" key="1">
    <source>
        <dbReference type="EMBL" id="KAL2632111.1"/>
    </source>
</evidence>
<dbReference type="EMBL" id="JBHFFA010000004">
    <property type="protein sequence ID" value="KAL2632111.1"/>
    <property type="molecule type" value="Genomic_DNA"/>
</dbReference>
<sequence>MEVEERIMEAEGGVTEVKAKNMEVEEGITKVDGGVMEVDLEEAAEAEGGVTKPHLEEVADREGGVTEAKEGAREMECVARHNIVHQSRSRCCE</sequence>
<reference evidence="1 2" key="1">
    <citation type="submission" date="2024-09" db="EMBL/GenBank/DDBJ databases">
        <title>Chromosome-scale assembly of Riccia fluitans.</title>
        <authorList>
            <person name="Paukszto L."/>
            <person name="Sawicki J."/>
            <person name="Karawczyk K."/>
            <person name="Piernik-Szablinska J."/>
            <person name="Szczecinska M."/>
            <person name="Mazdziarz M."/>
        </authorList>
    </citation>
    <scope>NUCLEOTIDE SEQUENCE [LARGE SCALE GENOMIC DNA]</scope>
    <source>
        <strain evidence="1">Rf_01</strain>
        <tissue evidence="1">Aerial parts of the thallus</tissue>
    </source>
</reference>
<keyword evidence="2" id="KW-1185">Reference proteome</keyword>